<sequence>MSHLSHALRGITTAALLSSFACVGAATASADPSDALTSSLSKGYSSSNCSSQPVSEVQSAFPTVQAVLQCGQNSDSTGPASAKYFQFPNSADLASAFTKLIGSDELTNCGDAKSPTTWHQGSSTESAGQVACGTDSGKAEVIWTTDAKNVLAFVRAADGNTGALYQWWRTNG</sequence>
<evidence type="ECO:0008006" key="4">
    <source>
        <dbReference type="Google" id="ProtNLM"/>
    </source>
</evidence>
<protein>
    <recommendedName>
        <fullName evidence="4">Serine/threonine protein kinase</fullName>
    </recommendedName>
</protein>
<reference evidence="2 3" key="1">
    <citation type="submission" date="2016-06" db="EMBL/GenBank/DDBJ databases">
        <authorList>
            <person name="Kjaerup R.B."/>
            <person name="Dalgaard T.S."/>
            <person name="Juul-Madsen H.R."/>
        </authorList>
    </citation>
    <scope>NUCLEOTIDE SEQUENCE [LARGE SCALE GENOMIC DNA]</scope>
    <source>
        <strain evidence="2 3">1081914.2</strain>
    </source>
</reference>
<name>A0A1A3C6N5_MYCAS</name>
<evidence type="ECO:0000313" key="3">
    <source>
        <dbReference type="Proteomes" id="UP000093795"/>
    </source>
</evidence>
<evidence type="ECO:0000313" key="2">
    <source>
        <dbReference type="EMBL" id="OBI81401.1"/>
    </source>
</evidence>
<dbReference type="Proteomes" id="UP000093795">
    <property type="component" value="Unassembled WGS sequence"/>
</dbReference>
<dbReference type="EMBL" id="LZKQ01000195">
    <property type="protein sequence ID" value="OBI81401.1"/>
    <property type="molecule type" value="Genomic_DNA"/>
</dbReference>
<evidence type="ECO:0000256" key="1">
    <source>
        <dbReference type="SAM" id="SignalP"/>
    </source>
</evidence>
<dbReference type="OrthoDB" id="5195851at2"/>
<dbReference type="RefSeq" id="WP_065121802.1">
    <property type="nucleotide sequence ID" value="NZ_LZKQ01000195.1"/>
</dbReference>
<gene>
    <name evidence="2" type="ORF">A9X01_23840</name>
</gene>
<organism evidence="2 3">
    <name type="scientific">Mycobacterium asiaticum</name>
    <dbReference type="NCBI Taxonomy" id="1790"/>
    <lineage>
        <taxon>Bacteria</taxon>
        <taxon>Bacillati</taxon>
        <taxon>Actinomycetota</taxon>
        <taxon>Actinomycetes</taxon>
        <taxon>Mycobacteriales</taxon>
        <taxon>Mycobacteriaceae</taxon>
        <taxon>Mycobacterium</taxon>
    </lineage>
</organism>
<keyword evidence="1" id="KW-0732">Signal</keyword>
<dbReference type="AlphaFoldDB" id="A0A1A3C6N5"/>
<feature type="chain" id="PRO_5008320632" description="Serine/threonine protein kinase" evidence="1">
    <location>
        <begin position="31"/>
        <end position="172"/>
    </location>
</feature>
<dbReference type="eggNOG" id="ENOG5031K4Z">
    <property type="taxonomic scope" value="Bacteria"/>
</dbReference>
<accession>A0A1A3C6N5</accession>
<feature type="signal peptide" evidence="1">
    <location>
        <begin position="1"/>
        <end position="30"/>
    </location>
</feature>
<proteinExistence type="predicted"/>
<comment type="caution">
    <text evidence="2">The sequence shown here is derived from an EMBL/GenBank/DDBJ whole genome shotgun (WGS) entry which is preliminary data.</text>
</comment>